<dbReference type="InterPro" id="IPR029044">
    <property type="entry name" value="Nucleotide-diphossugar_trans"/>
</dbReference>
<accession>A0A4Y9S0K3</accession>
<dbReference type="SUPFAM" id="SSF48208">
    <property type="entry name" value="Six-hairpin glycosidases"/>
    <property type="match status" value="1"/>
</dbReference>
<dbReference type="Proteomes" id="UP000298216">
    <property type="component" value="Unassembled WGS sequence"/>
</dbReference>
<keyword evidence="2" id="KW-0413">Isomerase</keyword>
<comment type="caution">
    <text evidence="5">The sequence shown here is derived from an EMBL/GenBank/DDBJ whole genome shotgun (WGS) entry which is preliminary data.</text>
</comment>
<dbReference type="Pfam" id="PF07221">
    <property type="entry name" value="GlcNAc_2-epim"/>
    <property type="match status" value="1"/>
</dbReference>
<keyword evidence="5" id="KW-0808">Transferase</keyword>
<evidence type="ECO:0000259" key="3">
    <source>
        <dbReference type="Pfam" id="PF00483"/>
    </source>
</evidence>
<comment type="similarity">
    <text evidence="1">Belongs to the N-acylglucosamine 2-epimerase family.</text>
</comment>
<dbReference type="InterPro" id="IPR012341">
    <property type="entry name" value="6hp_glycosidase-like_sf"/>
</dbReference>
<dbReference type="InterPro" id="IPR010819">
    <property type="entry name" value="AGE/CE"/>
</dbReference>
<dbReference type="SUPFAM" id="SSF53448">
    <property type="entry name" value="Nucleotide-diphospho-sugar transferases"/>
    <property type="match status" value="1"/>
</dbReference>
<sequence length="716" mass="78072">MCGGAGTRLWPASRPSRPKQFIPLSGNRSSFQETVDRVAPLAGEDGVLIVVGGAIHRRTILEQLSEIGRKAVLLLEPEGRESAAAMAAAALWTRRRCPDAVNLFVASDHHIPDDEAFREAVGLAATSAETGRIVTLGLVPTAPSSAYGYIAPEEQGLSVIRSFIEKPDAQTAARYISAGFLWNSGNFIVRADVLDQEIRASTTGLSEAVARALDDAIHDGETILLGSAFASAPKISIDYAVMEKTRLASVLPVDFEWSDLGSWDAVHESGEGDVGLHILEDSDGCLVRACDGVMVAAIGLSNVGIIVEKDAVLVTDLGRSQDVKKVVERLRRLSPRHLDFERPPEETLEGGALRLAAWIRQSALPCWCTLGQNVEGGFEEFLSLDGRRLASPHATGIQLRQLQVYAEAGRLGWQGPWRTVLNTGLENLLRDLKKNWAELPANEVDQDQGLLACSLAKIALAAPELAAQKPMIALRQRLDPATIQIGLEAKIDSNVSSAHISFLEAALAWEAYGLKGWRVLADRIVALTIEQFFDARTGTMQELSPTAMMRIEADGEILVTPGRQFEWSWLLARYARVRHNSEIFSVAEALYEAGMRGIEPKRDVVVDSMTIDGATRSSRARLAPQTTWMMASLTFASNTDVGRREYFTAQAGRALRAIWNHLLPSGLWRDKLLQNGDFIDEPASAAQFQAVMSAYAEIRASKMLWCPPTQAALSLH</sequence>
<reference evidence="5 6" key="1">
    <citation type="submission" date="2019-03" db="EMBL/GenBank/DDBJ databases">
        <title>Draft genome of Brevundimonas sp. a heavy metal resistant soil bacteria.</title>
        <authorList>
            <person name="Soto J."/>
        </authorList>
    </citation>
    <scope>NUCLEOTIDE SEQUENCE [LARGE SCALE GENOMIC DNA]</scope>
    <source>
        <strain evidence="5 6">B-10</strain>
    </source>
</reference>
<keyword evidence="6" id="KW-1185">Reference proteome</keyword>
<dbReference type="PANTHER" id="PTHR46390:SF1">
    <property type="entry name" value="MANNOSE-1-PHOSPHATE GUANYLYLTRANSFERASE"/>
    <property type="match status" value="1"/>
</dbReference>
<evidence type="ECO:0000256" key="1">
    <source>
        <dbReference type="ARBA" id="ARBA00008558"/>
    </source>
</evidence>
<dbReference type="GO" id="GO:0004475">
    <property type="term" value="F:mannose-1-phosphate guanylyltransferase (GTP) activity"/>
    <property type="evidence" value="ECO:0007669"/>
    <property type="project" value="InterPro"/>
</dbReference>
<evidence type="ECO:0000313" key="6">
    <source>
        <dbReference type="Proteomes" id="UP000298216"/>
    </source>
</evidence>
<feature type="domain" description="Nucleotidyl transferase" evidence="3">
    <location>
        <begin position="1"/>
        <end position="268"/>
    </location>
</feature>
<gene>
    <name evidence="5" type="ORF">EGY25_06430</name>
</gene>
<dbReference type="InterPro" id="IPR051161">
    <property type="entry name" value="Mannose-6P_isomerase_type2"/>
</dbReference>
<dbReference type="PANTHER" id="PTHR46390">
    <property type="entry name" value="MANNOSE-1-PHOSPHATE GUANYLYLTRANSFERASE"/>
    <property type="match status" value="1"/>
</dbReference>
<dbReference type="Pfam" id="PF22640">
    <property type="entry name" value="ManC_GMP_beta-helix"/>
    <property type="match status" value="1"/>
</dbReference>
<evidence type="ECO:0000259" key="4">
    <source>
        <dbReference type="Pfam" id="PF22640"/>
    </source>
</evidence>
<dbReference type="Gene3D" id="1.50.10.10">
    <property type="match status" value="2"/>
</dbReference>
<dbReference type="GO" id="GO:0005975">
    <property type="term" value="P:carbohydrate metabolic process"/>
    <property type="evidence" value="ECO:0007669"/>
    <property type="project" value="InterPro"/>
</dbReference>
<dbReference type="GO" id="GO:0016853">
    <property type="term" value="F:isomerase activity"/>
    <property type="evidence" value="ECO:0007669"/>
    <property type="project" value="UniProtKB-KW"/>
</dbReference>
<dbReference type="InterPro" id="IPR005835">
    <property type="entry name" value="NTP_transferase_dom"/>
</dbReference>
<dbReference type="InterPro" id="IPR049577">
    <property type="entry name" value="GMPP_N"/>
</dbReference>
<proteinExistence type="inferred from homology"/>
<evidence type="ECO:0000256" key="2">
    <source>
        <dbReference type="ARBA" id="ARBA00023235"/>
    </source>
</evidence>
<dbReference type="InterPro" id="IPR008928">
    <property type="entry name" value="6-hairpin_glycosidase_sf"/>
</dbReference>
<keyword evidence="5" id="KW-0548">Nucleotidyltransferase</keyword>
<dbReference type="SUPFAM" id="SSF159283">
    <property type="entry name" value="Guanosine diphospho-D-mannose pyrophosphorylase/mannose-6-phosphate isomerase linker domain"/>
    <property type="match status" value="1"/>
</dbReference>
<dbReference type="CDD" id="cd02509">
    <property type="entry name" value="GDP-M1P_Guanylyltransferase"/>
    <property type="match status" value="1"/>
</dbReference>
<protein>
    <submittedName>
        <fullName evidence="5">Mannose-1-phosphate guanylyltransferase</fullName>
    </submittedName>
</protein>
<feature type="domain" description="MannoseP isomerase/GMP-like beta-helix" evidence="4">
    <location>
        <begin position="277"/>
        <end position="330"/>
    </location>
</feature>
<dbReference type="OrthoDB" id="9806359at2"/>
<dbReference type="Pfam" id="PF00483">
    <property type="entry name" value="NTP_transferase"/>
    <property type="match status" value="1"/>
</dbReference>
<name>A0A4Y9S0K3_9CAUL</name>
<dbReference type="InterPro" id="IPR054566">
    <property type="entry name" value="ManC/GMP-like_b-helix"/>
</dbReference>
<dbReference type="GO" id="GO:0009298">
    <property type="term" value="P:GDP-mannose biosynthetic process"/>
    <property type="evidence" value="ECO:0007669"/>
    <property type="project" value="TreeGrafter"/>
</dbReference>
<dbReference type="EMBL" id="SPVH01000006">
    <property type="protein sequence ID" value="TFW13078.1"/>
    <property type="molecule type" value="Genomic_DNA"/>
</dbReference>
<evidence type="ECO:0000313" key="5">
    <source>
        <dbReference type="EMBL" id="TFW13078.1"/>
    </source>
</evidence>
<organism evidence="5 6">
    <name type="scientific">Brevundimonas intermedia</name>
    <dbReference type="NCBI Taxonomy" id="74315"/>
    <lineage>
        <taxon>Bacteria</taxon>
        <taxon>Pseudomonadati</taxon>
        <taxon>Pseudomonadota</taxon>
        <taxon>Alphaproteobacteria</taxon>
        <taxon>Caulobacterales</taxon>
        <taxon>Caulobacteraceae</taxon>
        <taxon>Brevundimonas</taxon>
    </lineage>
</organism>
<dbReference type="Gene3D" id="3.90.550.10">
    <property type="entry name" value="Spore Coat Polysaccharide Biosynthesis Protein SpsA, Chain A"/>
    <property type="match status" value="1"/>
</dbReference>
<dbReference type="AlphaFoldDB" id="A0A4Y9S0K3"/>